<dbReference type="InterPro" id="IPR017945">
    <property type="entry name" value="DHBP_synth_RibB-like_a/b_dom"/>
</dbReference>
<feature type="domain" description="GTP cyclohydrolase II" evidence="8">
    <location>
        <begin position="204"/>
        <end position="295"/>
    </location>
</feature>
<keyword evidence="6" id="KW-0686">Riboflavin biosynthesis</keyword>
<dbReference type="RefSeq" id="WP_345601788.1">
    <property type="nucleotide sequence ID" value="NZ_BAABLT010000050.1"/>
</dbReference>
<evidence type="ECO:0000256" key="6">
    <source>
        <dbReference type="ARBA" id="ARBA00022619"/>
    </source>
</evidence>
<dbReference type="InterPro" id="IPR036144">
    <property type="entry name" value="RibA-like_sf"/>
</dbReference>
<dbReference type="SUPFAM" id="SSF142695">
    <property type="entry name" value="RibA-like"/>
    <property type="match status" value="1"/>
</dbReference>
<dbReference type="EC" id="4.1.99.12" evidence="5"/>
<comment type="pathway">
    <text evidence="3">Cofactor biosynthesis; riboflavin biosynthesis; 2-hydroxy-3-oxobutyl phosphate from D-ribulose 5-phosphate: step 1/1.</text>
</comment>
<accession>A0ABW3G445</accession>
<comment type="function">
    <text evidence="2">Catalyzes the conversion of D-ribulose 5-phosphate to formate and 3,4-dihydroxy-2-butanone 4-phosphate.</text>
</comment>
<dbReference type="InterPro" id="IPR032677">
    <property type="entry name" value="GTP_cyclohydro_II"/>
</dbReference>
<comment type="similarity">
    <text evidence="4">In the N-terminal section; belongs to the DHBP synthase family.</text>
</comment>
<evidence type="ECO:0000313" key="9">
    <source>
        <dbReference type="EMBL" id="MFD0923855.1"/>
    </source>
</evidence>
<protein>
    <recommendedName>
        <fullName evidence="5">3,4-dihydroxy-2-butanone-4-phosphate synthase</fullName>
        <ecNumber evidence="5">4.1.99.12</ecNumber>
    </recommendedName>
</protein>
<dbReference type="Gene3D" id="3.90.870.10">
    <property type="entry name" value="DHBP synthase"/>
    <property type="match status" value="1"/>
</dbReference>
<gene>
    <name evidence="9" type="ORF">ACFQ16_29260</name>
</gene>
<evidence type="ECO:0000256" key="7">
    <source>
        <dbReference type="ARBA" id="ARBA00022723"/>
    </source>
</evidence>
<evidence type="ECO:0000259" key="8">
    <source>
        <dbReference type="Pfam" id="PF00925"/>
    </source>
</evidence>
<name>A0ABW3G445_9PSEU</name>
<evidence type="ECO:0000256" key="1">
    <source>
        <dbReference type="ARBA" id="ARBA00000141"/>
    </source>
</evidence>
<comment type="caution">
    <text evidence="9">The sequence shown here is derived from an EMBL/GenBank/DDBJ whole genome shotgun (WGS) entry which is preliminary data.</text>
</comment>
<proteinExistence type="inferred from homology"/>
<dbReference type="Gene3D" id="3.40.50.10990">
    <property type="entry name" value="GTP cyclohydrolase II"/>
    <property type="match status" value="1"/>
</dbReference>
<evidence type="ECO:0000256" key="2">
    <source>
        <dbReference type="ARBA" id="ARBA00002284"/>
    </source>
</evidence>
<comment type="catalytic activity">
    <reaction evidence="1">
        <text>D-ribulose 5-phosphate = (2S)-2-hydroxy-3-oxobutyl phosphate + formate + H(+)</text>
        <dbReference type="Rhea" id="RHEA:18457"/>
        <dbReference type="ChEBI" id="CHEBI:15378"/>
        <dbReference type="ChEBI" id="CHEBI:15740"/>
        <dbReference type="ChEBI" id="CHEBI:58121"/>
        <dbReference type="ChEBI" id="CHEBI:58830"/>
        <dbReference type="EC" id="4.1.99.12"/>
    </reaction>
</comment>
<evidence type="ECO:0000256" key="4">
    <source>
        <dbReference type="ARBA" id="ARBA00005520"/>
    </source>
</evidence>
<reference evidence="10" key="1">
    <citation type="journal article" date="2019" name="Int. J. Syst. Evol. Microbiol.">
        <title>The Global Catalogue of Microorganisms (GCM) 10K type strain sequencing project: providing services to taxonomists for standard genome sequencing and annotation.</title>
        <authorList>
            <consortium name="The Broad Institute Genomics Platform"/>
            <consortium name="The Broad Institute Genome Sequencing Center for Infectious Disease"/>
            <person name="Wu L."/>
            <person name="Ma J."/>
        </authorList>
    </citation>
    <scope>NUCLEOTIDE SEQUENCE [LARGE SCALE GENOMIC DNA]</scope>
    <source>
        <strain evidence="10">CCUG 56401</strain>
    </source>
</reference>
<dbReference type="PANTHER" id="PTHR21327:SF18">
    <property type="entry name" value="3,4-DIHYDROXY-2-BUTANONE 4-PHOSPHATE SYNTHASE"/>
    <property type="match status" value="1"/>
</dbReference>
<dbReference type="Pfam" id="PF00925">
    <property type="entry name" value="GTP_cyclohydro2"/>
    <property type="match status" value="1"/>
</dbReference>
<dbReference type="PANTHER" id="PTHR21327">
    <property type="entry name" value="GTP CYCLOHYDROLASE II-RELATED"/>
    <property type="match status" value="1"/>
</dbReference>
<dbReference type="PIRSF" id="PIRSF001259">
    <property type="entry name" value="RibA"/>
    <property type="match status" value="1"/>
</dbReference>
<keyword evidence="10" id="KW-1185">Reference proteome</keyword>
<evidence type="ECO:0000313" key="10">
    <source>
        <dbReference type="Proteomes" id="UP001597018"/>
    </source>
</evidence>
<evidence type="ECO:0000256" key="5">
    <source>
        <dbReference type="ARBA" id="ARBA00012153"/>
    </source>
</evidence>
<sequence length="333" mass="34298">MTVTAAPRSGSVEQAGADLARGRPVVLAGGDAGHLVLAARTATPEAVAFLVRHTSGVLRAAMSAADLERLDLPPVVARGHTSAVPVDAAVGTTDGVRAADRARTLRVLADPGSGPEQLTAPGHVFPVRAREGGVLAHLGPVEAALDLVRSAGEPPVAALAEIVGDDGDLVPAGELVLFAARHDLALVSVDEVVRYRRHAEPQVERAAEARLPLREGEFRAIGYREVRGGAEHLALVHGELGDGEDVLVVIHPECPAGALPASLGCGCGAHLRSGLAAVVEEGRGVLVYLRGQPRCGALHDTAAAPPDDVRVAQVLRDLGVRSPRLRRGSSATT</sequence>
<dbReference type="Proteomes" id="UP001597018">
    <property type="component" value="Unassembled WGS sequence"/>
</dbReference>
<dbReference type="SUPFAM" id="SSF55821">
    <property type="entry name" value="YrdC/RibB"/>
    <property type="match status" value="1"/>
</dbReference>
<organism evidence="9 10">
    <name type="scientific">Saccharopolyspora rosea</name>
    <dbReference type="NCBI Taxonomy" id="524884"/>
    <lineage>
        <taxon>Bacteria</taxon>
        <taxon>Bacillati</taxon>
        <taxon>Actinomycetota</taxon>
        <taxon>Actinomycetes</taxon>
        <taxon>Pseudonocardiales</taxon>
        <taxon>Pseudonocardiaceae</taxon>
        <taxon>Saccharopolyspora</taxon>
    </lineage>
</organism>
<keyword evidence="7" id="KW-0479">Metal-binding</keyword>
<evidence type="ECO:0000256" key="3">
    <source>
        <dbReference type="ARBA" id="ARBA00004904"/>
    </source>
</evidence>
<dbReference type="InterPro" id="IPR000422">
    <property type="entry name" value="DHBP_synthase_RibB"/>
</dbReference>
<dbReference type="Pfam" id="PF00926">
    <property type="entry name" value="DHBP_synthase"/>
    <property type="match status" value="1"/>
</dbReference>
<dbReference type="EMBL" id="JBHTIW010000044">
    <property type="protein sequence ID" value="MFD0923855.1"/>
    <property type="molecule type" value="Genomic_DNA"/>
</dbReference>